<dbReference type="Proteomes" id="UP000232323">
    <property type="component" value="Unassembled WGS sequence"/>
</dbReference>
<feature type="chain" id="PRO_5012151396" description="Cupin type-1 domain-containing protein" evidence="9">
    <location>
        <begin position="23"/>
        <end position="680"/>
    </location>
</feature>
<dbReference type="InterPro" id="IPR011051">
    <property type="entry name" value="RmlC_Cupin_sf"/>
</dbReference>
<proteinExistence type="inferred from homology"/>
<dbReference type="GO" id="GO:0030145">
    <property type="term" value="F:manganese ion binding"/>
    <property type="evidence" value="ECO:0007669"/>
    <property type="project" value="InterPro"/>
</dbReference>
<sequence length="680" mass="72051">MLTRLSWVVAVLAIISSNVGNAIRPAQVVSVTEISDSKEAAHRAFALQQFTLQQLMNPSESILDQLREAVFDVGMFAISDFIGSVTESQPQPGISADSPRPFAGALQTLVSCSQQDLLYGQMNEVELGDERTLRSTIAVTTNGTRAQPLPLSISQSCPEFSAAASRLRASVNRVGDVYASVLDNILGVQEASSSSHSASNKGLFQSTIKRAESLEHFHIFSQLEGADASATLTATSSAEHGEDSSVLDMHTDMGLFIIMTAAEYFGASGQRLATPGQDGRPETTGFLLELPDGEVVAPIIPESCLLVMNGEGSSLWMQGSSAWPKKPQAPGHELAASAMAAHVRRAWFGRMYLPAGDAVLQEHEGDETPVTFKEYRESTYKAFKEGQGHLASAAGCSPSRRRLMDAGTSCPAGQVYCWLECMALGSLPCSTSNALCVDTSTGQLWDGVNHCFNCQLECPASPPPLALSPSPPFPSPFSPPPLPPPPSLSPSPPSPPPSPQAPNLGLNSPLYQPWDLFNTDPVLAAGPVNGTLGTSYVMLSSMPVSGSTLGVVVIAPCSTFMIHSHPRGAEQSMVLQGPLDVGYLFENNTYYNYTAQAGQFMVFPEGTFHWQTNKGCTTASFVISFPVPNPGTISATANIATIPSSLQQELFGVTYTISTASGVGAFPEDATCVKTCRAAA</sequence>
<keyword evidence="5 6" id="KW-0464">Manganese</keyword>
<dbReference type="PANTHER" id="PTHR40855">
    <property type="entry name" value="DIOX_N DOMAIN-CONTAINING PROTEIN"/>
    <property type="match status" value="1"/>
</dbReference>
<dbReference type="InterPro" id="IPR014710">
    <property type="entry name" value="RmlC-like_jellyroll"/>
</dbReference>
<dbReference type="AlphaFoldDB" id="A0A250X7B1"/>
<keyword evidence="6" id="KW-0479">Metal-binding</keyword>
<dbReference type="InterPro" id="IPR001929">
    <property type="entry name" value="Germin"/>
</dbReference>
<feature type="binding site" evidence="6">
    <location>
        <position position="565"/>
    </location>
    <ligand>
        <name>oxalate</name>
        <dbReference type="ChEBI" id="CHEBI:30623"/>
    </ligand>
</feature>
<dbReference type="EMBL" id="BEGY01000037">
    <property type="protein sequence ID" value="GAX78971.1"/>
    <property type="molecule type" value="Genomic_DNA"/>
</dbReference>
<feature type="domain" description="Cupin type-1" evidence="10">
    <location>
        <begin position="520"/>
        <end position="659"/>
    </location>
</feature>
<feature type="binding site" evidence="6">
    <location>
        <position position="570"/>
    </location>
    <ligand>
        <name>oxalate</name>
        <dbReference type="ChEBI" id="CHEBI:30623"/>
    </ligand>
</feature>
<evidence type="ECO:0000313" key="11">
    <source>
        <dbReference type="EMBL" id="GAX78971.1"/>
    </source>
</evidence>
<evidence type="ECO:0000256" key="6">
    <source>
        <dbReference type="PIRSR" id="PIRSR601929-1"/>
    </source>
</evidence>
<comment type="similarity">
    <text evidence="2">Belongs to the germin family.</text>
</comment>
<dbReference type="InterPro" id="IPR006045">
    <property type="entry name" value="Cupin_1"/>
</dbReference>
<feature type="signal peptide" evidence="9">
    <location>
        <begin position="1"/>
        <end position="22"/>
    </location>
</feature>
<dbReference type="GO" id="GO:0048046">
    <property type="term" value="C:apoplast"/>
    <property type="evidence" value="ECO:0007669"/>
    <property type="project" value="UniProtKB-SubCell"/>
</dbReference>
<comment type="caution">
    <text evidence="11">The sequence shown here is derived from an EMBL/GenBank/DDBJ whole genome shotgun (WGS) entry which is preliminary data.</text>
</comment>
<dbReference type="SUPFAM" id="SSF51182">
    <property type="entry name" value="RmlC-like cupins"/>
    <property type="match status" value="1"/>
</dbReference>
<feature type="region of interest" description="Disordered" evidence="8">
    <location>
        <begin position="469"/>
        <end position="505"/>
    </location>
</feature>
<keyword evidence="3" id="KW-0052">Apoplast</keyword>
<dbReference type="InterPro" id="IPR027443">
    <property type="entry name" value="IPNS-like_sf"/>
</dbReference>
<dbReference type="Pfam" id="PF00190">
    <property type="entry name" value="Cupin_1"/>
    <property type="match status" value="1"/>
</dbReference>
<gene>
    <name evidence="11" type="ORF">CEUSTIGMA_g6411.t1</name>
</gene>
<name>A0A250X7B1_9CHLO</name>
<keyword evidence="12" id="KW-1185">Reference proteome</keyword>
<dbReference type="Gene3D" id="2.60.120.330">
    <property type="entry name" value="B-lactam Antibiotic, Isopenicillin N Synthase, Chain"/>
    <property type="match status" value="1"/>
</dbReference>
<evidence type="ECO:0000256" key="7">
    <source>
        <dbReference type="PIRSR" id="PIRSR601929-2"/>
    </source>
</evidence>
<reference evidence="11 12" key="1">
    <citation type="submission" date="2017-08" db="EMBL/GenBank/DDBJ databases">
        <title>Acidophilic green algal genome provides insights into adaptation to an acidic environment.</title>
        <authorList>
            <person name="Hirooka S."/>
            <person name="Hirose Y."/>
            <person name="Kanesaki Y."/>
            <person name="Higuchi S."/>
            <person name="Fujiwara T."/>
            <person name="Onuma R."/>
            <person name="Era A."/>
            <person name="Ohbayashi R."/>
            <person name="Uzuka A."/>
            <person name="Nozaki H."/>
            <person name="Yoshikawa H."/>
            <person name="Miyagishima S.Y."/>
        </authorList>
    </citation>
    <scope>NUCLEOTIDE SEQUENCE [LARGE SCALE GENOMIC DNA]</scope>
    <source>
        <strain evidence="11 12">NIES-2499</strain>
    </source>
</reference>
<evidence type="ECO:0000256" key="4">
    <source>
        <dbReference type="ARBA" id="ARBA00022525"/>
    </source>
</evidence>
<feature type="compositionally biased region" description="Pro residues" evidence="8">
    <location>
        <begin position="469"/>
        <end position="500"/>
    </location>
</feature>
<feature type="binding site" evidence="7">
    <location>
        <position position="563"/>
    </location>
    <ligand>
        <name>Mn(2+)</name>
        <dbReference type="ChEBI" id="CHEBI:29035"/>
    </ligand>
</feature>
<comment type="subcellular location">
    <subcellularLocation>
        <location evidence="1">Secreted</location>
        <location evidence="1">Extracellular space</location>
        <location evidence="1">Apoplast</location>
    </subcellularLocation>
</comment>
<keyword evidence="4" id="KW-0964">Secreted</keyword>
<dbReference type="OrthoDB" id="543386at2759"/>
<evidence type="ECO:0000256" key="2">
    <source>
        <dbReference type="ARBA" id="ARBA00007456"/>
    </source>
</evidence>
<evidence type="ECO:0000256" key="9">
    <source>
        <dbReference type="SAM" id="SignalP"/>
    </source>
</evidence>
<keyword evidence="9" id="KW-0732">Signal</keyword>
<evidence type="ECO:0000256" key="8">
    <source>
        <dbReference type="SAM" id="MobiDB-lite"/>
    </source>
</evidence>
<dbReference type="Gene3D" id="2.60.120.10">
    <property type="entry name" value="Jelly Rolls"/>
    <property type="match status" value="1"/>
</dbReference>
<evidence type="ECO:0000256" key="1">
    <source>
        <dbReference type="ARBA" id="ARBA00004271"/>
    </source>
</evidence>
<organism evidence="11 12">
    <name type="scientific">Chlamydomonas eustigma</name>
    <dbReference type="NCBI Taxonomy" id="1157962"/>
    <lineage>
        <taxon>Eukaryota</taxon>
        <taxon>Viridiplantae</taxon>
        <taxon>Chlorophyta</taxon>
        <taxon>core chlorophytes</taxon>
        <taxon>Chlorophyceae</taxon>
        <taxon>CS clade</taxon>
        <taxon>Chlamydomonadales</taxon>
        <taxon>Chlamydomonadaceae</taxon>
        <taxon>Chlamydomonas</taxon>
    </lineage>
</organism>
<evidence type="ECO:0000313" key="12">
    <source>
        <dbReference type="Proteomes" id="UP000232323"/>
    </source>
</evidence>
<feature type="binding site" evidence="7">
    <location>
        <position position="570"/>
    </location>
    <ligand>
        <name>Mn(2+)</name>
        <dbReference type="ChEBI" id="CHEBI:29035"/>
    </ligand>
</feature>
<accession>A0A250X7B1</accession>
<feature type="binding site" evidence="7">
    <location>
        <position position="609"/>
    </location>
    <ligand>
        <name>Mn(2+)</name>
        <dbReference type="ChEBI" id="CHEBI:29035"/>
    </ligand>
</feature>
<evidence type="ECO:0000259" key="10">
    <source>
        <dbReference type="SMART" id="SM00835"/>
    </source>
</evidence>
<dbReference type="PRINTS" id="PR00325">
    <property type="entry name" value="GERMIN"/>
</dbReference>
<dbReference type="PANTHER" id="PTHR40855:SF1">
    <property type="entry name" value="CLAVAMINATE SYNTHASE-LIKE PROTEIN"/>
    <property type="match status" value="1"/>
</dbReference>
<evidence type="ECO:0000256" key="5">
    <source>
        <dbReference type="ARBA" id="ARBA00023211"/>
    </source>
</evidence>
<protein>
    <recommendedName>
        <fullName evidence="10">Cupin type-1 domain-containing protein</fullName>
    </recommendedName>
</protein>
<dbReference type="SMART" id="SM00835">
    <property type="entry name" value="Cupin_1"/>
    <property type="match status" value="1"/>
</dbReference>
<feature type="binding site" evidence="7">
    <location>
        <position position="565"/>
    </location>
    <ligand>
        <name>Mn(2+)</name>
        <dbReference type="ChEBI" id="CHEBI:29035"/>
    </ligand>
</feature>
<evidence type="ECO:0000256" key="3">
    <source>
        <dbReference type="ARBA" id="ARBA00022523"/>
    </source>
</evidence>